<reference evidence="2" key="1">
    <citation type="journal article" date="2020" name="Stud. Mycol.">
        <title>101 Dothideomycetes genomes: a test case for predicting lifestyles and emergence of pathogens.</title>
        <authorList>
            <person name="Haridas S."/>
            <person name="Albert R."/>
            <person name="Binder M."/>
            <person name="Bloem J."/>
            <person name="Labutti K."/>
            <person name="Salamov A."/>
            <person name="Andreopoulos B."/>
            <person name="Baker S."/>
            <person name="Barry K."/>
            <person name="Bills G."/>
            <person name="Bluhm B."/>
            <person name="Cannon C."/>
            <person name="Castanera R."/>
            <person name="Culley D."/>
            <person name="Daum C."/>
            <person name="Ezra D."/>
            <person name="Gonzalez J."/>
            <person name="Henrissat B."/>
            <person name="Kuo A."/>
            <person name="Liang C."/>
            <person name="Lipzen A."/>
            <person name="Lutzoni F."/>
            <person name="Magnuson J."/>
            <person name="Mondo S."/>
            <person name="Nolan M."/>
            <person name="Ohm R."/>
            <person name="Pangilinan J."/>
            <person name="Park H.-J."/>
            <person name="Ramirez L."/>
            <person name="Alfaro M."/>
            <person name="Sun H."/>
            <person name="Tritt A."/>
            <person name="Yoshinaga Y."/>
            <person name="Zwiers L.-H."/>
            <person name="Turgeon B."/>
            <person name="Goodwin S."/>
            <person name="Spatafora J."/>
            <person name="Crous P."/>
            <person name="Grigoriev I."/>
        </authorList>
    </citation>
    <scope>NUCLEOTIDE SEQUENCE</scope>
    <source>
        <strain evidence="2">CBS 121410</strain>
    </source>
</reference>
<dbReference type="AlphaFoldDB" id="A0A9P4LZQ4"/>
<dbReference type="Proteomes" id="UP000799776">
    <property type="component" value="Unassembled WGS sequence"/>
</dbReference>
<comment type="caution">
    <text evidence="2">The sequence shown here is derived from an EMBL/GenBank/DDBJ whole genome shotgun (WGS) entry which is preliminary data.</text>
</comment>
<name>A0A9P4LZQ4_9PEZI</name>
<keyword evidence="3" id="KW-1185">Reference proteome</keyword>
<feature type="region of interest" description="Disordered" evidence="1">
    <location>
        <begin position="43"/>
        <end position="82"/>
    </location>
</feature>
<evidence type="ECO:0000313" key="2">
    <source>
        <dbReference type="EMBL" id="KAF2088351.1"/>
    </source>
</evidence>
<dbReference type="OrthoDB" id="10513419at2759"/>
<sequence length="191" mass="22029">MPRKKKLTVLRLRQKLREVRTHPKQELIRFVHKIKTVLDSFVSRHHKQQQQQPHSHSHHSSTDRSTPPAHPPAYQPQHHSRTAISAPELSLPNLHDSIRLSNPLPLTPRATPPGYQSIRCVTPSEHEEGLHDNAAPGIPYQQFFPFRSYEDLRQAEERLRAADEETVLQELREARRRASSGASYQRLTHAA</sequence>
<proteinExistence type="predicted"/>
<accession>A0A9P4LZQ4</accession>
<gene>
    <name evidence="2" type="ORF">K490DRAFT_65027</name>
</gene>
<evidence type="ECO:0000256" key="1">
    <source>
        <dbReference type="SAM" id="MobiDB-lite"/>
    </source>
</evidence>
<organism evidence="2 3">
    <name type="scientific">Saccharata proteae CBS 121410</name>
    <dbReference type="NCBI Taxonomy" id="1314787"/>
    <lineage>
        <taxon>Eukaryota</taxon>
        <taxon>Fungi</taxon>
        <taxon>Dikarya</taxon>
        <taxon>Ascomycota</taxon>
        <taxon>Pezizomycotina</taxon>
        <taxon>Dothideomycetes</taxon>
        <taxon>Dothideomycetes incertae sedis</taxon>
        <taxon>Botryosphaeriales</taxon>
        <taxon>Saccharataceae</taxon>
        <taxon>Saccharata</taxon>
    </lineage>
</organism>
<evidence type="ECO:0000313" key="3">
    <source>
        <dbReference type="Proteomes" id="UP000799776"/>
    </source>
</evidence>
<dbReference type="EMBL" id="ML978717">
    <property type="protein sequence ID" value="KAF2088351.1"/>
    <property type="molecule type" value="Genomic_DNA"/>
</dbReference>
<protein>
    <submittedName>
        <fullName evidence="2">Uncharacterized protein</fullName>
    </submittedName>
</protein>